<evidence type="ECO:0000256" key="4">
    <source>
        <dbReference type="ARBA" id="ARBA00023242"/>
    </source>
</evidence>
<dbReference type="PANTHER" id="PTHR21704:SF18">
    <property type="entry name" value="NIPPED-B-LIKE PROTEIN"/>
    <property type="match status" value="1"/>
</dbReference>
<dbReference type="InterPro" id="IPR033031">
    <property type="entry name" value="Scc2/Nipped-B"/>
</dbReference>
<dbReference type="GO" id="GO:0071169">
    <property type="term" value="P:establishment of protein localization to chromatin"/>
    <property type="evidence" value="ECO:0007669"/>
    <property type="project" value="TreeGrafter"/>
</dbReference>
<dbReference type="InterPro" id="IPR026003">
    <property type="entry name" value="Cohesin_HEAT"/>
</dbReference>
<feature type="compositionally biased region" description="Acidic residues" evidence="7">
    <location>
        <begin position="408"/>
        <end position="419"/>
    </location>
</feature>
<dbReference type="GO" id="GO:0090694">
    <property type="term" value="C:Scc2-Scc4 cohesin loading complex"/>
    <property type="evidence" value="ECO:0007669"/>
    <property type="project" value="TreeGrafter"/>
</dbReference>
<dbReference type="InterPro" id="IPR016024">
    <property type="entry name" value="ARM-type_fold"/>
</dbReference>
<organism evidence="9 10">
    <name type="scientific">Frankliniella occidentalis</name>
    <name type="common">Western flower thrips</name>
    <name type="synonym">Euthrips occidentalis</name>
    <dbReference type="NCBI Taxonomy" id="133901"/>
    <lineage>
        <taxon>Eukaryota</taxon>
        <taxon>Metazoa</taxon>
        <taxon>Ecdysozoa</taxon>
        <taxon>Arthropoda</taxon>
        <taxon>Hexapoda</taxon>
        <taxon>Insecta</taxon>
        <taxon>Pterygota</taxon>
        <taxon>Neoptera</taxon>
        <taxon>Paraneoptera</taxon>
        <taxon>Thysanoptera</taxon>
        <taxon>Terebrantia</taxon>
        <taxon>Thripoidea</taxon>
        <taxon>Thripidae</taxon>
        <taxon>Frankliniella</taxon>
    </lineage>
</organism>
<evidence type="ECO:0000256" key="5">
    <source>
        <dbReference type="ARBA" id="ARBA00023306"/>
    </source>
</evidence>
<dbReference type="InterPro" id="IPR024986">
    <property type="entry name" value="Nipped-B_C"/>
</dbReference>
<feature type="compositionally biased region" description="Polar residues" evidence="7">
    <location>
        <begin position="250"/>
        <end position="261"/>
    </location>
</feature>
<gene>
    <name evidence="10 11" type="primary">LOC113212062</name>
</gene>
<feature type="region of interest" description="Disordered" evidence="7">
    <location>
        <begin position="1008"/>
        <end position="1053"/>
    </location>
</feature>
<keyword evidence="4 6" id="KW-0539">Nucleus</keyword>
<name>A0A6J1T048_FRAOC</name>
<dbReference type="GO" id="GO:1990414">
    <property type="term" value="P:replication-born double-strand break repair via sister chromatid exchange"/>
    <property type="evidence" value="ECO:0007669"/>
    <property type="project" value="TreeGrafter"/>
</dbReference>
<dbReference type="OrthoDB" id="418242at2759"/>
<feature type="compositionally biased region" description="Acidic residues" evidence="7">
    <location>
        <begin position="1032"/>
        <end position="1047"/>
    </location>
</feature>
<evidence type="ECO:0000256" key="3">
    <source>
        <dbReference type="ARBA" id="ARBA00022737"/>
    </source>
</evidence>
<evidence type="ECO:0000256" key="2">
    <source>
        <dbReference type="ARBA" id="ARBA00009252"/>
    </source>
</evidence>
<dbReference type="GO" id="GO:0034087">
    <property type="term" value="P:establishment of mitotic sister chromatid cohesion"/>
    <property type="evidence" value="ECO:0007669"/>
    <property type="project" value="TreeGrafter"/>
</dbReference>
<feature type="domain" description="Sister chromatid cohesion C-terminal" evidence="8">
    <location>
        <begin position="1632"/>
        <end position="1818"/>
    </location>
</feature>
<dbReference type="RefSeq" id="XP_026286422.1">
    <property type="nucleotide sequence ID" value="XM_026430637.2"/>
</dbReference>
<dbReference type="SUPFAM" id="SSF48371">
    <property type="entry name" value="ARM repeat"/>
    <property type="match status" value="1"/>
</dbReference>
<dbReference type="RefSeq" id="XP_052126109.1">
    <property type="nucleotide sequence ID" value="XM_052270149.1"/>
</dbReference>
<feature type="region of interest" description="Disordered" evidence="7">
    <location>
        <begin position="1979"/>
        <end position="2106"/>
    </location>
</feature>
<dbReference type="KEGG" id="foc:113212062"/>
<reference evidence="10 11" key="1">
    <citation type="submission" date="2025-04" db="UniProtKB">
        <authorList>
            <consortium name="RefSeq"/>
        </authorList>
    </citation>
    <scope>IDENTIFICATION</scope>
    <source>
        <tissue evidence="10 11">Whole organism</tissue>
    </source>
</reference>
<evidence type="ECO:0000256" key="1">
    <source>
        <dbReference type="ARBA" id="ARBA00004123"/>
    </source>
</evidence>
<dbReference type="InterPro" id="IPR011989">
    <property type="entry name" value="ARM-like"/>
</dbReference>
<evidence type="ECO:0000313" key="10">
    <source>
        <dbReference type="RefSeq" id="XP_026286422.1"/>
    </source>
</evidence>
<sequence length="2106" mass="238089">MNGEIPSVPITTLAGIASLTDLLPEMPLPSPLPLSNKSLLFHPRVAEEAQNLLSVRDESLVPQLIQSLSQTSSQHIELKDHYAGTEPPVEQQQNIPELLKAILHRNPNVFKGPPANVSVPPWNQNFNCNDSSPASYSQGSPNLSYSSPAPGYLPQDPVPGPVPGPVPVPIPPPDPGPQQRVSVITEQYKTPSVINNCEPVDKSSVVLVKEEPVVTQAPPRSGGVQGDLPNSTQESSSIPRTNAMHIAGSSPAQASTAPVTQEQEKSKLLSGRQSRRTTSVNLDAKATGEASSSISATVQIPEIMKLKEMKEPVVRLNRLSEEDQALMQKSLKAYAEKNPSLANKLGIVATPSSNHRSAHNSTSYKEDSGSDSDEPLQKSKYFKSRDREREVKRQKDKDDRKKARANISDDDDYVPDDDSTPQSGRKRRHGNSNESGNQVDDFVPKTKLRKVERKVASAAEKLSVEELMETNTYQRFIRSIELIFDNTEDLDLNTEMDDNMDVPAEALIPKYQLQELCSEAAKLKNLSAMEAIPADRLVRLLNVLEKNIRDGVRVCPLADPDEDEEESKLWLELAMERVMRAVDASLTSMYILTSPNMPKRIYLEDVIDRVVVFCKFQLVNTIYPSFDPVYRVETKAKAKSSSKDDHSGSGRKKRQSHGGVVKDKSIQTLYNKIHELVGLLSELLNIQVLTDTAVLHASTLGVAPFFVEGVNELQLSALRLVTSIFTKYDKHRRLLLDDILASIARLPSSKRSLRTYRLSSDEHIQMLTALVLQLIQCVVVLPEKLQDQLNLKVKEELQAKSKQGQVKEEEKKEEIVSNLDRDVLIVGKYDTAMRTAANFLSVFLNKCGNKSEEIDYRPLFENFVQDLLTTVNKPEWPAAELLLSLLGTLLVNNFVNKGTDMALRVASLDYLGVVAARLRKDAVQSQLKVDHIDQIIREIKAEESKEEENSVKSVKQGKEDNLDEEEERTQFLQRVLLDYLAVNGHNDQALIFARHFYLAQWYKDTSIDKKKSPSKSPSKKKNRRKKRKDASSEEESDPTSDDDDDDKEDARLNDNVLNNSEKFRIIELRKNFLVGKIRPFQDYVSSGSRQQVMQTYLDYTSAELITRFLASKRPFSHSFDVYLKQILRVLTESSIAIRTKAMKCLTMVVEADPGVLGRLDMQLGVRHSFLDHSTSVREAAVDLVGKFVLSRPELIDTYYEMLSVRILDTGVSVRKRVIKILKDICIECPDFPKIPEICVKMIRRVNDEEGIRKLVMEVFQNMWFTPVRERPTLDTQSLIRKVMNITDVVATSREIGMEWFEQLLVSLFRPREDKDDSTKVHAEPPKALLTACKQIVDCLIENVLRLEESNSQNKGSNQRLVACLTTLNLFAKIRPQLLVNHAITLQPYLSLKCQTQGDYQIISSVARTLELVVPLMEHPSETFLAQLEEDSVKLILLHDRSVVASCLSCLGSIVNNVTRNFKLIRDCFNKYYGILRDAKEKETFVRHPTSNQYRPLVRRALFTVGLLLRHFDFTDKDVIEGLDADIKNQVFETLMYFVGLSDKDIQFYTLRAIGSLCIRHYEFMLQTELKSLYHNLLTTNEAPVPMRVQVLNNIEMYLEEEEQRMIRQDQEWAKMSKRENLKEMGDVTSGMASTVIQLYLKEILEAFLHPDVGVRHAALKVIQLILAQGLVHPVQIVPYLICMSTDMEKVVSHSADKQLQDIEKKYPGFIHMKSQLGIRLSFKLHCILQQDPKGEPVPVRGFRHVEGEPLPTALNGFLYSILRSTKQQRRALVLSVLKQFDEQAKTSLSQMLYYADNLAYFPFQVQDEPLFIIHHVDIMISVTGTNLMQTFREALIPLNNQEQRLNLETGQPELVPAIEPDEDEDEDPEVLFARVPADTSVLQDIITSFQGCLLLLVLKQHLKDLYGFTDAKITQYSPSEAAKVYEKAVNRRSNAIFNPKATLSKLKENPPDILDDKQRRALITQYLDFKQMMLKFDPDDAEEEEDGSPSKANISHAAAGAAMPPPGASPYPHGVVPPITLTINTSHGANSPDKVRINNIQNDGTPQRVPKLTIVAPKRSEIKERHHRKSHKSDKHKKHRHKKKRKKYGDESDDDSEEFSDPDFLA</sequence>
<protein>
    <recommendedName>
        <fullName evidence="6">Nipped-B protein</fullName>
    </recommendedName>
</protein>
<keyword evidence="9" id="KW-1185">Reference proteome</keyword>
<feature type="compositionally biased region" description="Basic and acidic residues" evidence="7">
    <location>
        <begin position="383"/>
        <end position="401"/>
    </location>
</feature>
<dbReference type="Gene3D" id="1.25.10.10">
    <property type="entry name" value="Leucine-rich Repeat Variant"/>
    <property type="match status" value="1"/>
</dbReference>
<feature type="region of interest" description="Disordered" evidence="7">
    <location>
        <begin position="212"/>
        <end position="295"/>
    </location>
</feature>
<feature type="compositionally biased region" description="Polar residues" evidence="7">
    <location>
        <begin position="350"/>
        <end position="363"/>
    </location>
</feature>
<evidence type="ECO:0000256" key="7">
    <source>
        <dbReference type="SAM" id="MobiDB-lite"/>
    </source>
</evidence>
<feature type="compositionally biased region" description="Basic and acidic residues" evidence="7">
    <location>
        <begin position="946"/>
        <end position="960"/>
    </location>
</feature>
<dbReference type="CDD" id="cd23958">
    <property type="entry name" value="SCC2"/>
    <property type="match status" value="1"/>
</dbReference>
<feature type="region of interest" description="Disordered" evidence="7">
    <location>
        <begin position="349"/>
        <end position="446"/>
    </location>
</feature>
<evidence type="ECO:0000256" key="6">
    <source>
        <dbReference type="RuleBase" id="RU364107"/>
    </source>
</evidence>
<dbReference type="CTD" id="3355136"/>
<feature type="compositionally biased region" description="Basic residues" evidence="7">
    <location>
        <begin position="2065"/>
        <end position="2087"/>
    </location>
</feature>
<comment type="subcellular location">
    <subcellularLocation>
        <location evidence="1 6">Nucleus</location>
    </subcellularLocation>
</comment>
<evidence type="ECO:0000259" key="8">
    <source>
        <dbReference type="Pfam" id="PF12830"/>
    </source>
</evidence>
<dbReference type="GO" id="GO:0140588">
    <property type="term" value="P:chromatin looping"/>
    <property type="evidence" value="ECO:0007669"/>
    <property type="project" value="InterPro"/>
</dbReference>
<dbReference type="GeneID" id="113212062"/>
<feature type="compositionally biased region" description="Basic residues" evidence="7">
    <location>
        <begin position="1017"/>
        <end position="1028"/>
    </location>
</feature>
<dbReference type="Proteomes" id="UP000504606">
    <property type="component" value="Unplaced"/>
</dbReference>
<comment type="similarity">
    <text evidence="2 6">Belongs to the SCC2/Nipped-B family.</text>
</comment>
<feature type="compositionally biased region" description="Acidic residues" evidence="7">
    <location>
        <begin position="2091"/>
        <end position="2106"/>
    </location>
</feature>
<proteinExistence type="inferred from homology"/>
<feature type="region of interest" description="Disordered" evidence="7">
    <location>
        <begin position="946"/>
        <end position="965"/>
    </location>
</feature>
<dbReference type="PANTHER" id="PTHR21704">
    <property type="entry name" value="NIPPED-B-LIKE PROTEIN DELANGIN SCC2-RELATED"/>
    <property type="match status" value="1"/>
</dbReference>
<keyword evidence="5 6" id="KW-0131">Cell cycle</keyword>
<accession>A0A6J1T048</accession>
<feature type="compositionally biased region" description="Basic and acidic residues" evidence="7">
    <location>
        <begin position="637"/>
        <end position="648"/>
    </location>
</feature>
<feature type="compositionally biased region" description="Polar residues" evidence="7">
    <location>
        <begin position="130"/>
        <end position="147"/>
    </location>
</feature>
<evidence type="ECO:0000313" key="11">
    <source>
        <dbReference type="RefSeq" id="XP_052126109.1"/>
    </source>
</evidence>
<dbReference type="Pfam" id="PF12765">
    <property type="entry name" value="Cohesin_HEAT"/>
    <property type="match status" value="1"/>
</dbReference>
<evidence type="ECO:0000313" key="9">
    <source>
        <dbReference type="Proteomes" id="UP000504606"/>
    </source>
</evidence>
<feature type="compositionally biased region" description="Polar residues" evidence="7">
    <location>
        <begin position="228"/>
        <end position="240"/>
    </location>
</feature>
<dbReference type="Pfam" id="PF12830">
    <property type="entry name" value="Nipped-B_C"/>
    <property type="match status" value="1"/>
</dbReference>
<feature type="compositionally biased region" description="Pro residues" evidence="7">
    <location>
        <begin position="156"/>
        <end position="176"/>
    </location>
</feature>
<dbReference type="GO" id="GO:0061775">
    <property type="term" value="F:cohesin loader activity"/>
    <property type="evidence" value="ECO:0007669"/>
    <property type="project" value="InterPro"/>
</dbReference>
<keyword evidence="3 6" id="KW-0677">Repeat</keyword>
<feature type="region of interest" description="Disordered" evidence="7">
    <location>
        <begin position="637"/>
        <end position="660"/>
    </location>
</feature>
<dbReference type="GO" id="GO:0010468">
    <property type="term" value="P:regulation of gene expression"/>
    <property type="evidence" value="ECO:0007669"/>
    <property type="project" value="InterPro"/>
</dbReference>
<feature type="region of interest" description="Disordered" evidence="7">
    <location>
        <begin position="130"/>
        <end position="180"/>
    </location>
</feature>
<dbReference type="GO" id="GO:0003682">
    <property type="term" value="F:chromatin binding"/>
    <property type="evidence" value="ECO:0007669"/>
    <property type="project" value="TreeGrafter"/>
</dbReference>